<evidence type="ECO:0000313" key="2">
    <source>
        <dbReference type="Proteomes" id="UP000318594"/>
    </source>
</evidence>
<gene>
    <name evidence="1" type="ORF">CacPP4_01520</name>
</gene>
<sequence length="82" mass="9578">MCQGLPGILGMFDVPARLDPQVHFAVFVHQRLPLPTTNAVRRKLSEDPRTDRHVMSVRLRMEMWHGPSLSRWKRKCPFRASQ</sequence>
<dbReference type="EMBL" id="AP019723">
    <property type="protein sequence ID" value="BBK83537.1"/>
    <property type="molecule type" value="Genomic_DNA"/>
</dbReference>
<accession>A0ABM7GUN2</accession>
<evidence type="ECO:0000313" key="1">
    <source>
        <dbReference type="EMBL" id="BBK83537.1"/>
    </source>
</evidence>
<proteinExistence type="predicted"/>
<name>A0ABM7GUN2_CUTAC</name>
<organism evidence="1 2">
    <name type="scientific">Cutibacterium acnes subsp. acnes</name>
    <dbReference type="NCBI Taxonomy" id="1734925"/>
    <lineage>
        <taxon>Bacteria</taxon>
        <taxon>Bacillati</taxon>
        <taxon>Actinomycetota</taxon>
        <taxon>Actinomycetes</taxon>
        <taxon>Propionibacteriales</taxon>
        <taxon>Propionibacteriaceae</taxon>
        <taxon>Cutibacterium</taxon>
    </lineage>
</organism>
<dbReference type="Proteomes" id="UP000318594">
    <property type="component" value="Chromosome"/>
</dbReference>
<protein>
    <submittedName>
        <fullName evidence="1">Uncharacterized protein</fullName>
    </submittedName>
</protein>
<reference evidence="1 2" key="1">
    <citation type="submission" date="2019-06" db="EMBL/GenBank/DDBJ databases">
        <title>Complete genome sequence of Cutibacterium acnes subsp. acnes NBRC 107605.</title>
        <authorList>
            <person name="Miura T."/>
            <person name="Furukawa M."/>
            <person name="Shimamura M."/>
            <person name="Ohyama Y."/>
            <person name="Yamazoe A."/>
            <person name="Kawasaki H."/>
        </authorList>
    </citation>
    <scope>NUCLEOTIDE SEQUENCE [LARGE SCALE GENOMIC DNA]</scope>
    <source>
        <strain evidence="1 2">NBRC 107605</strain>
    </source>
</reference>
<keyword evidence="2" id="KW-1185">Reference proteome</keyword>